<sequence length="243" mass="27589">MNTVRKLLQTNSQEIKEKLDQAYTSIAFFQNNRALEDAKAKMTQHILEVTILLDQFKPYIPEYKQRYFDIVMNHKQLGLSTRDLIMSFDQMVFELHTRLEKNLSNHQELQAWSPLMREILDVRRQITGNSVKHESDASQFVTSGLSVVSGCVKAHVAIIEDMEDLKNIHSGCIIASRMTTPDFMIAIHKISGIITEQGGRLCHAAILAREYNIPCIVGCGTFINQLTENEVLILDADNGIVLK</sequence>
<dbReference type="InterPro" id="IPR036637">
    <property type="entry name" value="Phosphohistidine_dom_sf"/>
</dbReference>
<gene>
    <name evidence="5" type="ordered locus">Clole_2406</name>
</gene>
<dbReference type="AlphaFoldDB" id="F2JSZ1"/>
<keyword evidence="6" id="KW-1185">Reference proteome</keyword>
<proteinExistence type="inferred from homology"/>
<dbReference type="Proteomes" id="UP000008467">
    <property type="component" value="Chromosome"/>
</dbReference>
<dbReference type="PANTHER" id="PTHR43030">
    <property type="entry name" value="PHOSPHOENOLPYRUVATE SYNTHASE"/>
    <property type="match status" value="1"/>
</dbReference>
<dbReference type="Pfam" id="PF00391">
    <property type="entry name" value="PEP-utilizers"/>
    <property type="match status" value="1"/>
</dbReference>
<evidence type="ECO:0000313" key="6">
    <source>
        <dbReference type="Proteomes" id="UP000008467"/>
    </source>
</evidence>
<dbReference type="GO" id="GO:0008986">
    <property type="term" value="F:pyruvate, water dikinase activity"/>
    <property type="evidence" value="ECO:0007669"/>
    <property type="project" value="InterPro"/>
</dbReference>
<evidence type="ECO:0000256" key="2">
    <source>
        <dbReference type="ARBA" id="ARBA00022741"/>
    </source>
</evidence>
<evidence type="ECO:0000313" key="5">
    <source>
        <dbReference type="EMBL" id="ADZ84112.1"/>
    </source>
</evidence>
<accession>F2JSZ1</accession>
<dbReference type="KEGG" id="cle:Clole_2406"/>
<dbReference type="InterPro" id="IPR006319">
    <property type="entry name" value="PEP_synth"/>
</dbReference>
<dbReference type="HOGENOM" id="CLU_1140971_0_0_9"/>
<name>F2JSZ1_CELLD</name>
<protein>
    <submittedName>
        <fullName evidence="5">PEP-utilizing protein mobile region</fullName>
    </submittedName>
</protein>
<dbReference type="PANTHER" id="PTHR43030:SF1">
    <property type="entry name" value="PHOSPHOENOLPYRUVATE SYNTHASE"/>
    <property type="match status" value="1"/>
</dbReference>
<dbReference type="RefSeq" id="WP_013657405.1">
    <property type="nucleotide sequence ID" value="NC_015275.1"/>
</dbReference>
<dbReference type="eggNOG" id="COG1080">
    <property type="taxonomic scope" value="Bacteria"/>
</dbReference>
<evidence type="ECO:0000256" key="3">
    <source>
        <dbReference type="ARBA" id="ARBA00022840"/>
    </source>
</evidence>
<dbReference type="GO" id="GO:0005524">
    <property type="term" value="F:ATP binding"/>
    <property type="evidence" value="ECO:0007669"/>
    <property type="project" value="UniProtKB-KW"/>
</dbReference>
<dbReference type="Gene3D" id="3.50.30.10">
    <property type="entry name" value="Phosphohistidine domain"/>
    <property type="match status" value="1"/>
</dbReference>
<dbReference type="SUPFAM" id="SSF52009">
    <property type="entry name" value="Phosphohistidine domain"/>
    <property type="match status" value="1"/>
</dbReference>
<dbReference type="InterPro" id="IPR008279">
    <property type="entry name" value="PEP-util_enz_mobile_dom"/>
</dbReference>
<dbReference type="STRING" id="642492.Clole_2406"/>
<keyword evidence="2" id="KW-0547">Nucleotide-binding</keyword>
<dbReference type="EMBL" id="CP002582">
    <property type="protein sequence ID" value="ADZ84112.1"/>
    <property type="molecule type" value="Genomic_DNA"/>
</dbReference>
<reference evidence="5 6" key="1">
    <citation type="journal article" date="2011" name="J. Bacteriol.">
        <title>Complete genome sequence of the cellulose-degrading bacterium Cellulosilyticum lentocellum.</title>
        <authorList>
            <consortium name="US DOE Joint Genome Institute"/>
            <person name="Miller D.A."/>
            <person name="Suen G."/>
            <person name="Bruce D."/>
            <person name="Copeland A."/>
            <person name="Cheng J.F."/>
            <person name="Detter C."/>
            <person name="Goodwin L.A."/>
            <person name="Han C.S."/>
            <person name="Hauser L.J."/>
            <person name="Land M.L."/>
            <person name="Lapidus A."/>
            <person name="Lucas S."/>
            <person name="Meincke L."/>
            <person name="Pitluck S."/>
            <person name="Tapia R."/>
            <person name="Teshima H."/>
            <person name="Woyke T."/>
            <person name="Fox B.G."/>
            <person name="Angert E.R."/>
            <person name="Currie C.R."/>
        </authorList>
    </citation>
    <scope>NUCLEOTIDE SEQUENCE [LARGE SCALE GENOMIC DNA]</scope>
    <source>
        <strain evidence="6">ATCC 49066 / DSM 5427 / NCIMB 11756 / RHM5</strain>
    </source>
</reference>
<evidence type="ECO:0000259" key="4">
    <source>
        <dbReference type="Pfam" id="PF00391"/>
    </source>
</evidence>
<keyword evidence="3" id="KW-0067">ATP-binding</keyword>
<feature type="domain" description="PEP-utilising enzyme mobile" evidence="4">
    <location>
        <begin position="169"/>
        <end position="239"/>
    </location>
</feature>
<comment type="similarity">
    <text evidence="1">Belongs to the PEP-utilizing enzyme family.</text>
</comment>
<evidence type="ECO:0000256" key="1">
    <source>
        <dbReference type="ARBA" id="ARBA00007837"/>
    </source>
</evidence>
<organism evidence="5 6">
    <name type="scientific">Cellulosilyticum lentocellum (strain ATCC 49066 / DSM 5427 / NCIMB 11756 / RHM5)</name>
    <name type="common">Clostridium lentocellum</name>
    <dbReference type="NCBI Taxonomy" id="642492"/>
    <lineage>
        <taxon>Bacteria</taxon>
        <taxon>Bacillati</taxon>
        <taxon>Bacillota</taxon>
        <taxon>Clostridia</taxon>
        <taxon>Lachnospirales</taxon>
        <taxon>Cellulosilyticaceae</taxon>
        <taxon>Cellulosilyticum</taxon>
    </lineage>
</organism>